<comment type="caution">
    <text evidence="2">The sequence shown here is derived from an EMBL/GenBank/DDBJ whole genome shotgun (WGS) entry which is preliminary data.</text>
</comment>
<reference evidence="3" key="1">
    <citation type="submission" date="2024-07" db="EMBL/GenBank/DDBJ databases">
        <title>Two chromosome-level genome assemblies of Korean endemic species Abeliophyllum distichum and Forsythia ovata (Oleaceae).</title>
        <authorList>
            <person name="Jang H."/>
        </authorList>
    </citation>
    <scope>NUCLEOTIDE SEQUENCE [LARGE SCALE GENOMIC DNA]</scope>
</reference>
<gene>
    <name evidence="2" type="ORF">Fot_18318</name>
</gene>
<evidence type="ECO:0000313" key="3">
    <source>
        <dbReference type="Proteomes" id="UP001604277"/>
    </source>
</evidence>
<keyword evidence="3" id="KW-1185">Reference proteome</keyword>
<dbReference type="Proteomes" id="UP001604277">
    <property type="component" value="Unassembled WGS sequence"/>
</dbReference>
<accession>A0ABD1VHW8</accession>
<sequence length="110" mass="12158">MSGGLPPWFATQVNPDAVTAYTHLGQTFDDSPPCGPLPSNIVIAFQQEMLPSRCRGDSNPRSSVENPPTLPLRHARGGRPLVIFFIHVIIVQLTFHLCHFVNVQYHDVGL</sequence>
<feature type="transmembrane region" description="Helical" evidence="1">
    <location>
        <begin position="81"/>
        <end position="102"/>
    </location>
</feature>
<evidence type="ECO:0000313" key="2">
    <source>
        <dbReference type="EMBL" id="KAL2536927.1"/>
    </source>
</evidence>
<proteinExistence type="predicted"/>
<keyword evidence="1" id="KW-0472">Membrane</keyword>
<name>A0ABD1VHW8_9LAMI</name>
<organism evidence="2 3">
    <name type="scientific">Forsythia ovata</name>
    <dbReference type="NCBI Taxonomy" id="205694"/>
    <lineage>
        <taxon>Eukaryota</taxon>
        <taxon>Viridiplantae</taxon>
        <taxon>Streptophyta</taxon>
        <taxon>Embryophyta</taxon>
        <taxon>Tracheophyta</taxon>
        <taxon>Spermatophyta</taxon>
        <taxon>Magnoliopsida</taxon>
        <taxon>eudicotyledons</taxon>
        <taxon>Gunneridae</taxon>
        <taxon>Pentapetalae</taxon>
        <taxon>asterids</taxon>
        <taxon>lamiids</taxon>
        <taxon>Lamiales</taxon>
        <taxon>Oleaceae</taxon>
        <taxon>Forsythieae</taxon>
        <taxon>Forsythia</taxon>
    </lineage>
</organism>
<keyword evidence="1" id="KW-0812">Transmembrane</keyword>
<protein>
    <submittedName>
        <fullName evidence="2">Uncharacterized protein</fullName>
    </submittedName>
</protein>
<keyword evidence="1" id="KW-1133">Transmembrane helix</keyword>
<dbReference type="AlphaFoldDB" id="A0ABD1VHW8"/>
<dbReference type="EMBL" id="JBFOLJ010000005">
    <property type="protein sequence ID" value="KAL2536927.1"/>
    <property type="molecule type" value="Genomic_DNA"/>
</dbReference>
<evidence type="ECO:0000256" key="1">
    <source>
        <dbReference type="SAM" id="Phobius"/>
    </source>
</evidence>